<dbReference type="SMART" id="SM00342">
    <property type="entry name" value="HTH_ARAC"/>
    <property type="match status" value="1"/>
</dbReference>
<dbReference type="InterPro" id="IPR018062">
    <property type="entry name" value="HTH_AraC-typ_CS"/>
</dbReference>
<dbReference type="EMBL" id="CP113524">
    <property type="protein sequence ID" value="WAJ25056.1"/>
    <property type="molecule type" value="Genomic_DNA"/>
</dbReference>
<name>A0ABY7AHU4_9FIRM</name>
<dbReference type="Pfam" id="PF12833">
    <property type="entry name" value="HTH_18"/>
    <property type="match status" value="1"/>
</dbReference>
<organism evidence="5 6">
    <name type="scientific">Lacrimispora xylanolytica</name>
    <dbReference type="NCBI Taxonomy" id="29375"/>
    <lineage>
        <taxon>Bacteria</taxon>
        <taxon>Bacillati</taxon>
        <taxon>Bacillota</taxon>
        <taxon>Clostridia</taxon>
        <taxon>Lachnospirales</taxon>
        <taxon>Lachnospiraceae</taxon>
        <taxon>Lacrimispora</taxon>
    </lineage>
</organism>
<dbReference type="PANTHER" id="PTHR43280">
    <property type="entry name" value="ARAC-FAMILY TRANSCRIPTIONAL REGULATOR"/>
    <property type="match status" value="1"/>
</dbReference>
<dbReference type="PRINTS" id="PR00032">
    <property type="entry name" value="HTHARAC"/>
</dbReference>
<dbReference type="Proteomes" id="UP001163115">
    <property type="component" value="Chromosome"/>
</dbReference>
<dbReference type="InterPro" id="IPR037923">
    <property type="entry name" value="HTH-like"/>
</dbReference>
<dbReference type="InterPro" id="IPR009057">
    <property type="entry name" value="Homeodomain-like_sf"/>
</dbReference>
<dbReference type="Gene3D" id="1.10.10.60">
    <property type="entry name" value="Homeodomain-like"/>
    <property type="match status" value="2"/>
</dbReference>
<evidence type="ECO:0000313" key="6">
    <source>
        <dbReference type="Proteomes" id="UP001163115"/>
    </source>
</evidence>
<evidence type="ECO:0000256" key="2">
    <source>
        <dbReference type="ARBA" id="ARBA00023125"/>
    </source>
</evidence>
<evidence type="ECO:0000256" key="3">
    <source>
        <dbReference type="ARBA" id="ARBA00023163"/>
    </source>
</evidence>
<dbReference type="PROSITE" id="PS01124">
    <property type="entry name" value="HTH_ARAC_FAMILY_2"/>
    <property type="match status" value="1"/>
</dbReference>
<dbReference type="SUPFAM" id="SSF51215">
    <property type="entry name" value="Regulatory protein AraC"/>
    <property type="match status" value="1"/>
</dbReference>
<dbReference type="SUPFAM" id="SSF46689">
    <property type="entry name" value="Homeodomain-like"/>
    <property type="match status" value="2"/>
</dbReference>
<protein>
    <submittedName>
        <fullName evidence="5">AraC family transcriptional regulator</fullName>
    </submittedName>
</protein>
<feature type="domain" description="HTH araC/xylS-type" evidence="4">
    <location>
        <begin position="205"/>
        <end position="303"/>
    </location>
</feature>
<evidence type="ECO:0000256" key="1">
    <source>
        <dbReference type="ARBA" id="ARBA00023015"/>
    </source>
</evidence>
<dbReference type="RefSeq" id="WP_024836807.1">
    <property type="nucleotide sequence ID" value="NZ_CP113524.1"/>
</dbReference>
<dbReference type="Pfam" id="PF02311">
    <property type="entry name" value="AraC_binding"/>
    <property type="match status" value="1"/>
</dbReference>
<keyword evidence="1" id="KW-0805">Transcription regulation</keyword>
<sequence length="307" mass="36126">MVGDQIKCSYLDFYTQNSDWKERTVDDNYETINFQNGSTIRIWYNCQASNFAPHWHTALEIIMPVENYYDAVSSNKKYHILPGEILILPPGEIHYLIAPDYGKRFIFQFDISNITKLKGFAGLQSLLSSSLHITNTSYPQIYEDVLQLLMQMRNEYFGTNEYRELVIYSLLLNLFVTLGRNRLNNINLFPNVRIYKQKEYMQKFNTVINYIDAHYREELSLDDIADFSGFSKYHFTRLFKQYTDSTFYDYLSFKRIKAAETLLAQPNLSITEIALSTGFSSISTFNRIFKQQKNCTPSEYRSFCNHN</sequence>
<dbReference type="InterPro" id="IPR003313">
    <property type="entry name" value="AraC-bd"/>
</dbReference>
<dbReference type="InterPro" id="IPR020449">
    <property type="entry name" value="Tscrpt_reg_AraC-type_HTH"/>
</dbReference>
<proteinExistence type="predicted"/>
<reference evidence="5" key="1">
    <citation type="submission" date="2022-11" db="EMBL/GenBank/DDBJ databases">
        <title>Lacrimispora xylanolytica sy1, complete genome.</title>
        <authorList>
            <person name="Choi S."/>
        </authorList>
    </citation>
    <scope>NUCLEOTIDE SEQUENCE</scope>
    <source>
        <strain evidence="5">Sy1</strain>
    </source>
</reference>
<dbReference type="InterPro" id="IPR018060">
    <property type="entry name" value="HTH_AraC"/>
</dbReference>
<keyword evidence="3" id="KW-0804">Transcription</keyword>
<keyword evidence="2" id="KW-0238">DNA-binding</keyword>
<evidence type="ECO:0000259" key="4">
    <source>
        <dbReference type="PROSITE" id="PS01124"/>
    </source>
</evidence>
<dbReference type="PROSITE" id="PS00041">
    <property type="entry name" value="HTH_ARAC_FAMILY_1"/>
    <property type="match status" value="1"/>
</dbReference>
<evidence type="ECO:0000313" key="5">
    <source>
        <dbReference type="EMBL" id="WAJ25056.1"/>
    </source>
</evidence>
<keyword evidence="6" id="KW-1185">Reference proteome</keyword>
<dbReference type="PANTHER" id="PTHR43280:SF2">
    <property type="entry name" value="HTH-TYPE TRANSCRIPTIONAL REGULATOR EXSA"/>
    <property type="match status" value="1"/>
</dbReference>
<gene>
    <name evidence="5" type="ORF">OW255_05980</name>
</gene>
<accession>A0ABY7AHU4</accession>